<sequence>MTRSTGRSSTWHPRANCGTDSKSSWMPMQLVPNARSSTKTSAPGVGKILNHEKSGQGQPRGHFLKRRVCFLLLNLMHCYSIIKYGTSRTNKQL</sequence>
<proteinExistence type="predicted"/>
<feature type="compositionally biased region" description="Polar residues" evidence="1">
    <location>
        <begin position="1"/>
        <end position="11"/>
    </location>
</feature>
<dbReference type="EMBL" id="BLXT01002015">
    <property type="protein sequence ID" value="GFN90188.1"/>
    <property type="molecule type" value="Genomic_DNA"/>
</dbReference>
<gene>
    <name evidence="2" type="ORF">PoB_001669400</name>
</gene>
<evidence type="ECO:0000313" key="3">
    <source>
        <dbReference type="Proteomes" id="UP000735302"/>
    </source>
</evidence>
<keyword evidence="3" id="KW-1185">Reference proteome</keyword>
<feature type="region of interest" description="Disordered" evidence="1">
    <location>
        <begin position="1"/>
        <end position="59"/>
    </location>
</feature>
<evidence type="ECO:0000256" key="1">
    <source>
        <dbReference type="SAM" id="MobiDB-lite"/>
    </source>
</evidence>
<evidence type="ECO:0000313" key="2">
    <source>
        <dbReference type="EMBL" id="GFN90188.1"/>
    </source>
</evidence>
<dbReference type="AlphaFoldDB" id="A0AAV3Z8D6"/>
<dbReference type="Proteomes" id="UP000735302">
    <property type="component" value="Unassembled WGS sequence"/>
</dbReference>
<comment type="caution">
    <text evidence="2">The sequence shown here is derived from an EMBL/GenBank/DDBJ whole genome shotgun (WGS) entry which is preliminary data.</text>
</comment>
<organism evidence="2 3">
    <name type="scientific">Plakobranchus ocellatus</name>
    <dbReference type="NCBI Taxonomy" id="259542"/>
    <lineage>
        <taxon>Eukaryota</taxon>
        <taxon>Metazoa</taxon>
        <taxon>Spiralia</taxon>
        <taxon>Lophotrochozoa</taxon>
        <taxon>Mollusca</taxon>
        <taxon>Gastropoda</taxon>
        <taxon>Heterobranchia</taxon>
        <taxon>Euthyneura</taxon>
        <taxon>Panpulmonata</taxon>
        <taxon>Sacoglossa</taxon>
        <taxon>Placobranchoidea</taxon>
        <taxon>Plakobranchidae</taxon>
        <taxon>Plakobranchus</taxon>
    </lineage>
</organism>
<protein>
    <submittedName>
        <fullName evidence="2">Uncharacterized protein</fullName>
    </submittedName>
</protein>
<name>A0AAV3Z8D6_9GAST</name>
<reference evidence="2 3" key="1">
    <citation type="journal article" date="2021" name="Elife">
        <title>Chloroplast acquisition without the gene transfer in kleptoplastic sea slugs, Plakobranchus ocellatus.</title>
        <authorList>
            <person name="Maeda T."/>
            <person name="Takahashi S."/>
            <person name="Yoshida T."/>
            <person name="Shimamura S."/>
            <person name="Takaki Y."/>
            <person name="Nagai Y."/>
            <person name="Toyoda A."/>
            <person name="Suzuki Y."/>
            <person name="Arimoto A."/>
            <person name="Ishii H."/>
            <person name="Satoh N."/>
            <person name="Nishiyama T."/>
            <person name="Hasebe M."/>
            <person name="Maruyama T."/>
            <person name="Minagawa J."/>
            <person name="Obokata J."/>
            <person name="Shigenobu S."/>
        </authorList>
    </citation>
    <scope>NUCLEOTIDE SEQUENCE [LARGE SCALE GENOMIC DNA]</scope>
</reference>
<accession>A0AAV3Z8D6</accession>